<sequence>MKNIGFCFILGALFLGFSAEAQTFRTLDKQFGNVDVSSTIAVIEVTGNKLIPEQEIINVVFSRIGDSLLQEKIKGDLKAIYALGYFSDVSVAFTDAPGGTKVIFQVAENPKINNIVISGNTVYSTAEILDLIATKKGEILNFTSMQKDIEKVNLLYKDKGYSLARVVDVETDQESNTLNFKITEGVVEAIKLEGNESTKDYVILREFNIKPGTVFNEKTLKEDLRRIFNLGFFSEVTPNFEAGSTPNKVVILLKISESRTSTINFGGGFGEREGWFGFLDLSINNLLGTAQGLMIRGQAGQELSTYQFKYTNPWFLPDKLGDHAAFSFRRWLTIGRDIYLTEQDAVYNGFDVSLGKPLFGYYNLTGTIGSELVSPRSASSFEAYQADTVGLTLSYDIRDFWLNPKKGVFYSYSIKQGWKYSSSISTFFKLGADFNHYYSVRENQVIALHAGGGVGIGDIPVGEKYWAGGANTVRGYYITDAAAKSGNRKFIINAEYRLDFSELFQGVFFVDWGNAWNTGSPVISNFISGWGPGVRVNTPLGPIRLDYGVPGGKTFGEGIMHFSIGQAF</sequence>
<dbReference type="Pfam" id="PF01103">
    <property type="entry name" value="Omp85"/>
    <property type="match status" value="1"/>
</dbReference>
<evidence type="ECO:0000256" key="3">
    <source>
        <dbReference type="ARBA" id="ARBA00022729"/>
    </source>
</evidence>
<keyword evidence="3 6" id="KW-0732">Signal</keyword>
<reference evidence="8 9" key="1">
    <citation type="journal article" date="2016" name="Nat. Commun.">
        <title>Thousands of microbial genomes shed light on interconnected biogeochemical processes in an aquifer system.</title>
        <authorList>
            <person name="Anantharaman K."/>
            <person name="Brown C.T."/>
            <person name="Hug L.A."/>
            <person name="Sharon I."/>
            <person name="Castelle C.J."/>
            <person name="Probst A.J."/>
            <person name="Thomas B.C."/>
            <person name="Singh A."/>
            <person name="Wilkins M.J."/>
            <person name="Karaoz U."/>
            <person name="Brodie E.L."/>
            <person name="Williams K.H."/>
            <person name="Hubbard S.S."/>
            <person name="Banfield J.F."/>
        </authorList>
    </citation>
    <scope>NUCLEOTIDE SEQUENCE [LARGE SCALE GENOMIC DNA]</scope>
</reference>
<evidence type="ECO:0000259" key="7">
    <source>
        <dbReference type="PROSITE" id="PS51779"/>
    </source>
</evidence>
<dbReference type="Pfam" id="PF07244">
    <property type="entry name" value="POTRA"/>
    <property type="match status" value="3"/>
</dbReference>
<evidence type="ECO:0000256" key="1">
    <source>
        <dbReference type="ARBA" id="ARBA00004370"/>
    </source>
</evidence>
<evidence type="ECO:0000256" key="4">
    <source>
        <dbReference type="ARBA" id="ARBA00023136"/>
    </source>
</evidence>
<dbReference type="PANTHER" id="PTHR12815">
    <property type="entry name" value="SORTING AND ASSEMBLY MACHINERY SAMM50 PROTEIN FAMILY MEMBER"/>
    <property type="match status" value="1"/>
</dbReference>
<feature type="signal peptide" evidence="6">
    <location>
        <begin position="1"/>
        <end position="21"/>
    </location>
</feature>
<dbReference type="InterPro" id="IPR010827">
    <property type="entry name" value="BamA/TamA_POTRA"/>
</dbReference>
<name>A0A1F4RAY7_UNCSA</name>
<proteinExistence type="predicted"/>
<dbReference type="GO" id="GO:0019867">
    <property type="term" value="C:outer membrane"/>
    <property type="evidence" value="ECO:0007669"/>
    <property type="project" value="InterPro"/>
</dbReference>
<dbReference type="AlphaFoldDB" id="A0A1F4RAY7"/>
<organism evidence="8 9">
    <name type="scientific">candidate division WOR-1 bacterium RIFCSPLOWO2_02_FULL_46_20</name>
    <dbReference type="NCBI Taxonomy" id="1802567"/>
    <lineage>
        <taxon>Bacteria</taxon>
        <taxon>Bacillati</taxon>
        <taxon>Saganbacteria</taxon>
    </lineage>
</organism>
<dbReference type="Proteomes" id="UP000176938">
    <property type="component" value="Unassembled WGS sequence"/>
</dbReference>
<dbReference type="Gene3D" id="2.40.160.50">
    <property type="entry name" value="membrane protein fhac: a member of the omp85/tpsb transporter family"/>
    <property type="match status" value="1"/>
</dbReference>
<protein>
    <recommendedName>
        <fullName evidence="7">POTRA domain-containing protein</fullName>
    </recommendedName>
</protein>
<comment type="caution">
    <text evidence="8">The sequence shown here is derived from an EMBL/GenBank/DDBJ whole genome shotgun (WGS) entry which is preliminary data.</text>
</comment>
<accession>A0A1F4RAY7</accession>
<dbReference type="Gene3D" id="3.10.20.310">
    <property type="entry name" value="membrane protein fhac"/>
    <property type="match status" value="3"/>
</dbReference>
<dbReference type="InterPro" id="IPR039910">
    <property type="entry name" value="D15-like"/>
</dbReference>
<keyword evidence="4" id="KW-0472">Membrane</keyword>
<dbReference type="PROSITE" id="PS51779">
    <property type="entry name" value="POTRA"/>
    <property type="match status" value="2"/>
</dbReference>
<evidence type="ECO:0000256" key="5">
    <source>
        <dbReference type="ARBA" id="ARBA00023237"/>
    </source>
</evidence>
<dbReference type="InterPro" id="IPR034746">
    <property type="entry name" value="POTRA"/>
</dbReference>
<evidence type="ECO:0000313" key="8">
    <source>
        <dbReference type="EMBL" id="OGC05334.1"/>
    </source>
</evidence>
<dbReference type="PANTHER" id="PTHR12815:SF47">
    <property type="entry name" value="TRANSLOCATION AND ASSEMBLY MODULE SUBUNIT TAMA"/>
    <property type="match status" value="1"/>
</dbReference>
<comment type="subcellular location">
    <subcellularLocation>
        <location evidence="1">Membrane</location>
    </subcellularLocation>
</comment>
<keyword evidence="5" id="KW-0998">Cell outer membrane</keyword>
<dbReference type="EMBL" id="METP01000046">
    <property type="protein sequence ID" value="OGC05334.1"/>
    <property type="molecule type" value="Genomic_DNA"/>
</dbReference>
<evidence type="ECO:0000313" key="9">
    <source>
        <dbReference type="Proteomes" id="UP000176938"/>
    </source>
</evidence>
<keyword evidence="2" id="KW-0812">Transmembrane</keyword>
<evidence type="ECO:0000256" key="2">
    <source>
        <dbReference type="ARBA" id="ARBA00022692"/>
    </source>
</evidence>
<evidence type="ECO:0000256" key="6">
    <source>
        <dbReference type="SAM" id="SignalP"/>
    </source>
</evidence>
<gene>
    <name evidence="8" type="ORF">A3H38_02720</name>
</gene>
<feature type="chain" id="PRO_5009514146" description="POTRA domain-containing protein" evidence="6">
    <location>
        <begin position="22"/>
        <end position="568"/>
    </location>
</feature>
<feature type="domain" description="POTRA" evidence="7">
    <location>
        <begin position="38"/>
        <end position="109"/>
    </location>
</feature>
<dbReference type="InterPro" id="IPR000184">
    <property type="entry name" value="Bac_surfAg_D15"/>
</dbReference>
<feature type="domain" description="POTRA" evidence="7">
    <location>
        <begin position="110"/>
        <end position="185"/>
    </location>
</feature>